<dbReference type="RefSeq" id="WP_151005145.1">
    <property type="nucleotide sequence ID" value="NZ_BPQY01000132.1"/>
</dbReference>
<evidence type="ECO:0000313" key="2">
    <source>
        <dbReference type="Proteomes" id="UP000474159"/>
    </source>
</evidence>
<name>A0A6L3SSY8_9HYPH</name>
<protein>
    <submittedName>
        <fullName evidence="1">Uncharacterized protein</fullName>
    </submittedName>
</protein>
<sequence>MRGTITRLSRLEAKRSPKADTRFYVFGLDEDDAAERYAAEIRAGTVQRGDPCTTLIWRSAGPLPAPRWAVPSDLTDDELHDALHHLALMSGRELLPRDADSAALAAEISTIRQELGP</sequence>
<evidence type="ECO:0000313" key="1">
    <source>
        <dbReference type="EMBL" id="KAB1070797.1"/>
    </source>
</evidence>
<gene>
    <name evidence="1" type="ORF">F6X53_29675</name>
</gene>
<dbReference type="Proteomes" id="UP000474159">
    <property type="component" value="Unassembled WGS sequence"/>
</dbReference>
<proteinExistence type="predicted"/>
<comment type="caution">
    <text evidence="1">The sequence shown here is derived from an EMBL/GenBank/DDBJ whole genome shotgun (WGS) entry which is preliminary data.</text>
</comment>
<dbReference type="EMBL" id="VZZK01000059">
    <property type="protein sequence ID" value="KAB1070797.1"/>
    <property type="molecule type" value="Genomic_DNA"/>
</dbReference>
<keyword evidence="2" id="KW-1185">Reference proteome</keyword>
<dbReference type="AlphaFoldDB" id="A0A6L3SSY8"/>
<organism evidence="1 2">
    <name type="scientific">Methylobacterium soli</name>
    <dbReference type="NCBI Taxonomy" id="553447"/>
    <lineage>
        <taxon>Bacteria</taxon>
        <taxon>Pseudomonadati</taxon>
        <taxon>Pseudomonadota</taxon>
        <taxon>Alphaproteobacteria</taxon>
        <taxon>Hyphomicrobiales</taxon>
        <taxon>Methylobacteriaceae</taxon>
        <taxon>Methylobacterium</taxon>
    </lineage>
</organism>
<reference evidence="1 2" key="1">
    <citation type="submission" date="2019-09" db="EMBL/GenBank/DDBJ databases">
        <title>YIM 48816 draft genome.</title>
        <authorList>
            <person name="Jiang L."/>
        </authorList>
    </citation>
    <scope>NUCLEOTIDE SEQUENCE [LARGE SCALE GENOMIC DNA]</scope>
    <source>
        <strain evidence="1 2">YIM 48816</strain>
    </source>
</reference>
<accession>A0A6L3SSY8</accession>